<dbReference type="InterPro" id="IPR042099">
    <property type="entry name" value="ANL_N_sf"/>
</dbReference>
<dbReference type="PANTHER" id="PTHR43201:SF8">
    <property type="entry name" value="ACYL-COA SYNTHETASE FAMILY MEMBER 3"/>
    <property type="match status" value="1"/>
</dbReference>
<keyword evidence="3" id="KW-0808">Transferase</keyword>
<name>A0A2G6PDY4_9GAMM</name>
<dbReference type="InterPro" id="IPR002123">
    <property type="entry name" value="Plipid/glycerol_acylTrfase"/>
</dbReference>
<protein>
    <submittedName>
        <fullName evidence="3">Acyl-[ACP]--phospholipid O-acyltransferase</fullName>
    </submittedName>
</protein>
<dbReference type="SUPFAM" id="SSF69593">
    <property type="entry name" value="Glycerol-3-phosphate (1)-acyltransferase"/>
    <property type="match status" value="1"/>
</dbReference>
<evidence type="ECO:0000313" key="4">
    <source>
        <dbReference type="Proteomes" id="UP000229278"/>
    </source>
</evidence>
<dbReference type="Pfam" id="PF00501">
    <property type="entry name" value="AMP-binding"/>
    <property type="match status" value="1"/>
</dbReference>
<proteinExistence type="inferred from homology"/>
<dbReference type="PANTHER" id="PTHR43201">
    <property type="entry name" value="ACYL-COA SYNTHETASE"/>
    <property type="match status" value="1"/>
</dbReference>
<dbReference type="CDD" id="cd07989">
    <property type="entry name" value="LPLAT_AGPAT-like"/>
    <property type="match status" value="1"/>
</dbReference>
<dbReference type="SUPFAM" id="SSF56801">
    <property type="entry name" value="Acetyl-CoA synthetase-like"/>
    <property type="match status" value="1"/>
</dbReference>
<accession>A0A2G6PDY4</accession>
<gene>
    <name evidence="3" type="ORF">CSA09_05515</name>
</gene>
<comment type="caution">
    <text evidence="3">The sequence shown here is derived from an EMBL/GenBank/DDBJ whole genome shotgun (WGS) entry which is preliminary data.</text>
</comment>
<dbReference type="Proteomes" id="UP000229278">
    <property type="component" value="Unassembled WGS sequence"/>
</dbReference>
<dbReference type="EMBL" id="PDTV01000013">
    <property type="protein sequence ID" value="PIE82748.1"/>
    <property type="molecule type" value="Genomic_DNA"/>
</dbReference>
<dbReference type="Pfam" id="PF01553">
    <property type="entry name" value="Acyltransferase"/>
    <property type="match status" value="1"/>
</dbReference>
<dbReference type="Gene3D" id="3.30.300.30">
    <property type="match status" value="1"/>
</dbReference>
<evidence type="ECO:0000256" key="1">
    <source>
        <dbReference type="ARBA" id="ARBA00006432"/>
    </source>
</evidence>
<dbReference type="GO" id="GO:0031956">
    <property type="term" value="F:medium-chain fatty acid-CoA ligase activity"/>
    <property type="evidence" value="ECO:0007669"/>
    <property type="project" value="TreeGrafter"/>
</dbReference>
<keyword evidence="3" id="KW-0012">Acyltransferase</keyword>
<evidence type="ECO:0000259" key="2">
    <source>
        <dbReference type="SMART" id="SM00563"/>
    </source>
</evidence>
<dbReference type="Gene3D" id="3.40.50.12780">
    <property type="entry name" value="N-terminal domain of ligase-like"/>
    <property type="match status" value="1"/>
</dbReference>
<dbReference type="GO" id="GO:0016746">
    <property type="term" value="F:acyltransferase activity"/>
    <property type="evidence" value="ECO:0007669"/>
    <property type="project" value="UniProtKB-KW"/>
</dbReference>
<dbReference type="InterPro" id="IPR045851">
    <property type="entry name" value="AMP-bd_C_sf"/>
</dbReference>
<dbReference type="InterPro" id="IPR000873">
    <property type="entry name" value="AMP-dep_synth/lig_dom"/>
</dbReference>
<reference evidence="3 4" key="1">
    <citation type="submission" date="2017-10" db="EMBL/GenBank/DDBJ databases">
        <title>Novel microbial diversity and functional potential in the marine mammal oral microbiome.</title>
        <authorList>
            <person name="Dudek N.K."/>
            <person name="Sun C.L."/>
            <person name="Burstein D."/>
            <person name="Kantor R.S."/>
            <person name="Aliaga Goltsman D.S."/>
            <person name="Bik E.M."/>
            <person name="Thomas B.C."/>
            <person name="Banfield J.F."/>
            <person name="Relman D.A."/>
        </authorList>
    </citation>
    <scope>NUCLEOTIDE SEQUENCE [LARGE SCALE GENOMIC DNA]</scope>
    <source>
        <strain evidence="3">DOLJORAL78_50_517</strain>
    </source>
</reference>
<comment type="similarity">
    <text evidence="1">Belongs to the ATP-dependent AMP-binding enzyme family.</text>
</comment>
<organism evidence="3 4">
    <name type="scientific">Candidatus Contendibacter odensensis</name>
    <dbReference type="NCBI Taxonomy" id="1400860"/>
    <lineage>
        <taxon>Bacteria</taxon>
        <taxon>Pseudomonadati</taxon>
        <taxon>Pseudomonadota</taxon>
        <taxon>Gammaproteobacteria</taxon>
        <taxon>Candidatus Competibacteraceae</taxon>
        <taxon>Candidatus Contendibacter</taxon>
    </lineage>
</organism>
<dbReference type="SMART" id="SM00563">
    <property type="entry name" value="PlsC"/>
    <property type="match status" value="1"/>
</dbReference>
<dbReference type="GO" id="GO:0006631">
    <property type="term" value="P:fatty acid metabolic process"/>
    <property type="evidence" value="ECO:0007669"/>
    <property type="project" value="TreeGrafter"/>
</dbReference>
<evidence type="ECO:0000313" key="3">
    <source>
        <dbReference type="EMBL" id="PIE82748.1"/>
    </source>
</evidence>
<dbReference type="AlphaFoldDB" id="A0A2G6PDY4"/>
<sequence length="724" mass="80960">MRYLLQRLIRWILAHLFRVELHGWEHYPYDEQKLLIVANHVSYLDGVLLAAFLPDMPIFVINTHVAQRWWVKPLIAITRHISVDPTSPHYLKTLIQHINTGERIAIFPEGRLSTTGALMKIYEGPALAADKADAALLPIYIDGAQYSLLSRLDTIVRRRWFPRIRLTMLPPRRLHAPAASSRVRRHHLGQQLDRLMTELAYAGIKIDQTLFMGLLEARERHGDKSIILEDMQQQRLNFRDLILRSFILADVLESSCADQNNIGVLLPNAAAIAITLFALHIRGQTPVILNFSAGSRDVANSCKTAEVQTICSSRAFIETADLDGHIKALKAHARIVFLEDLKAQVTLPMRARGWLRSLSPARAFRRMAGEVTCHDPAVILFTSGSEQKPKGVVLTHRNLLANIAQTRAVFDITPQDTVLNVLPLFHAFGLTTATLMPLLLGARTVLYPTPLHFRIIPEIAYEHCATILVGTNTFLMGYGRNANPYDFFSVRLVVMGAEALLEETRQLWADKFGIRINEGYGLTEASPVVACNTNRHHLAGTVGKLFPGIETHLEPIEGIPDGGRLSLRGANIMAGYLLAEQPGVLTPPSTDRGLGWHDTGDIVRIDDDGFVTILGRVKRFAKMGGEIVSLAVVEQLATECWPEEQHVALNQPDPVKGEIIVLLTTRHNTERRELIECVQRQGLSERYIPRQIKTVHGIPLLGSGKPDYSRLRQLMQEQTGCNGE</sequence>
<feature type="domain" description="Phospholipid/glycerol acyltransferase" evidence="2">
    <location>
        <begin position="34"/>
        <end position="144"/>
    </location>
</feature>